<dbReference type="OrthoDB" id="9775724at2"/>
<dbReference type="InterPro" id="IPR025669">
    <property type="entry name" value="AAA_dom"/>
</dbReference>
<dbReference type="EC" id="2.7.10.2" evidence="2"/>
<dbReference type="InterPro" id="IPR005702">
    <property type="entry name" value="Wzc-like_C"/>
</dbReference>
<accession>A0A1R4HCZ1</accession>
<reference evidence="11" key="1">
    <citation type="submission" date="2017-02" db="EMBL/GenBank/DDBJ databases">
        <authorList>
            <person name="Daims H."/>
        </authorList>
    </citation>
    <scope>NUCLEOTIDE SEQUENCE [LARGE SCALE GENOMIC DNA]</scope>
</reference>
<keyword evidence="6" id="KW-0067">ATP-binding</keyword>
<dbReference type="InterPro" id="IPR027417">
    <property type="entry name" value="P-loop_NTPase"/>
</dbReference>
<dbReference type="Gene3D" id="3.40.50.300">
    <property type="entry name" value="P-loop containing nucleotide triphosphate hydrolases"/>
    <property type="match status" value="1"/>
</dbReference>
<evidence type="ECO:0000256" key="3">
    <source>
        <dbReference type="ARBA" id="ARBA00022679"/>
    </source>
</evidence>
<protein>
    <recommendedName>
        <fullName evidence="2">non-specific protein-tyrosine kinase</fullName>
        <ecNumber evidence="2">2.7.10.2</ecNumber>
    </recommendedName>
</protein>
<evidence type="ECO:0000256" key="4">
    <source>
        <dbReference type="ARBA" id="ARBA00022741"/>
    </source>
</evidence>
<evidence type="ECO:0000256" key="6">
    <source>
        <dbReference type="ARBA" id="ARBA00022840"/>
    </source>
</evidence>
<keyword evidence="7 10" id="KW-0829">Tyrosine-protein kinase</keyword>
<evidence type="ECO:0000256" key="8">
    <source>
        <dbReference type="ARBA" id="ARBA00051245"/>
    </source>
</evidence>
<dbReference type="Pfam" id="PF13614">
    <property type="entry name" value="AAA_31"/>
    <property type="match status" value="1"/>
</dbReference>
<dbReference type="AlphaFoldDB" id="A0A1R4HCZ1"/>
<evidence type="ECO:0000313" key="10">
    <source>
        <dbReference type="EMBL" id="SJM94115.1"/>
    </source>
</evidence>
<dbReference type="PANTHER" id="PTHR32309:SF13">
    <property type="entry name" value="FERRIC ENTEROBACTIN TRANSPORT PROTEIN FEPE"/>
    <property type="match status" value="1"/>
</dbReference>
<proteinExistence type="inferred from homology"/>
<comment type="similarity">
    <text evidence="1">Belongs to the CpsD/CapB family.</text>
</comment>
<evidence type="ECO:0000313" key="11">
    <source>
        <dbReference type="Proteomes" id="UP000195667"/>
    </source>
</evidence>
<dbReference type="CDD" id="cd05387">
    <property type="entry name" value="BY-kinase"/>
    <property type="match status" value="1"/>
</dbReference>
<sequence length="302" mass="32911">MSIIEKALNKAKTQEQETNSATNFSNTAFKNTDRVRSISPAIPLFSGNDYEKTRHDFEPAETVEIDWQRLASMGFVTPDDVNTQTIEEYRNIKRPLVSNAFGKGSLGIERSNLILVTSSVPGEGKTFTAINLALSIANERDKNVLLIDADVARPSVSKTLGIKSSPGLIEYLESTDIDFVDVILATNMPGLSVVPAGKKHKYSTELLSSNKMGVLAQELSTRYPNRIVIFDSPPLLAATQGEILAKLVGQVVLVIEAESTLQSMVMEAVAKLAPCDVVLTVFNKSQNTGMDGSYYGYGQYAH</sequence>
<feature type="domain" description="AAA" evidence="9">
    <location>
        <begin position="115"/>
        <end position="256"/>
    </location>
</feature>
<dbReference type="EMBL" id="FUKI01000126">
    <property type="protein sequence ID" value="SJM94115.1"/>
    <property type="molecule type" value="Genomic_DNA"/>
</dbReference>
<gene>
    <name evidence="10" type="ORF">CRENPOLYSF1_50131</name>
</gene>
<dbReference type="InterPro" id="IPR050445">
    <property type="entry name" value="Bact_polysacc_biosynth/exp"/>
</dbReference>
<keyword evidence="11" id="KW-1185">Reference proteome</keyword>
<dbReference type="GO" id="GO:0005886">
    <property type="term" value="C:plasma membrane"/>
    <property type="evidence" value="ECO:0007669"/>
    <property type="project" value="TreeGrafter"/>
</dbReference>
<evidence type="ECO:0000256" key="2">
    <source>
        <dbReference type="ARBA" id="ARBA00011903"/>
    </source>
</evidence>
<comment type="catalytic activity">
    <reaction evidence="8">
        <text>L-tyrosyl-[protein] + ATP = O-phospho-L-tyrosyl-[protein] + ADP + H(+)</text>
        <dbReference type="Rhea" id="RHEA:10596"/>
        <dbReference type="Rhea" id="RHEA-COMP:10136"/>
        <dbReference type="Rhea" id="RHEA-COMP:20101"/>
        <dbReference type="ChEBI" id="CHEBI:15378"/>
        <dbReference type="ChEBI" id="CHEBI:30616"/>
        <dbReference type="ChEBI" id="CHEBI:46858"/>
        <dbReference type="ChEBI" id="CHEBI:61978"/>
        <dbReference type="ChEBI" id="CHEBI:456216"/>
        <dbReference type="EC" id="2.7.10.2"/>
    </reaction>
</comment>
<organism evidence="10 11">
    <name type="scientific">Crenothrix polyspora</name>
    <dbReference type="NCBI Taxonomy" id="360316"/>
    <lineage>
        <taxon>Bacteria</taxon>
        <taxon>Pseudomonadati</taxon>
        <taxon>Pseudomonadota</taxon>
        <taxon>Gammaproteobacteria</taxon>
        <taxon>Methylococcales</taxon>
        <taxon>Crenotrichaceae</taxon>
        <taxon>Crenothrix</taxon>
    </lineage>
</organism>
<evidence type="ECO:0000256" key="5">
    <source>
        <dbReference type="ARBA" id="ARBA00022777"/>
    </source>
</evidence>
<dbReference type="Proteomes" id="UP000195667">
    <property type="component" value="Unassembled WGS sequence"/>
</dbReference>
<dbReference type="RefSeq" id="WP_087144153.1">
    <property type="nucleotide sequence ID" value="NZ_FUKI01000126.1"/>
</dbReference>
<keyword evidence="3" id="KW-0808">Transferase</keyword>
<dbReference type="NCBIfam" id="TIGR03018">
    <property type="entry name" value="pepcterm_TyrKin"/>
    <property type="match status" value="1"/>
</dbReference>
<keyword evidence="4" id="KW-0547">Nucleotide-binding</keyword>
<keyword evidence="5 10" id="KW-0418">Kinase</keyword>
<name>A0A1R4HCZ1_9GAMM</name>
<evidence type="ECO:0000259" key="9">
    <source>
        <dbReference type="Pfam" id="PF13614"/>
    </source>
</evidence>
<dbReference type="GO" id="GO:0004713">
    <property type="term" value="F:protein tyrosine kinase activity"/>
    <property type="evidence" value="ECO:0007669"/>
    <property type="project" value="UniProtKB-KW"/>
</dbReference>
<evidence type="ECO:0000256" key="7">
    <source>
        <dbReference type="ARBA" id="ARBA00023137"/>
    </source>
</evidence>
<evidence type="ECO:0000256" key="1">
    <source>
        <dbReference type="ARBA" id="ARBA00007316"/>
    </source>
</evidence>
<dbReference type="SUPFAM" id="SSF52540">
    <property type="entry name" value="P-loop containing nucleoside triphosphate hydrolases"/>
    <property type="match status" value="1"/>
</dbReference>
<dbReference type="PANTHER" id="PTHR32309">
    <property type="entry name" value="TYROSINE-PROTEIN KINASE"/>
    <property type="match status" value="1"/>
</dbReference>